<proteinExistence type="predicted"/>
<organism evidence="2 3">
    <name type="scientific">Actinopolyspora xinjiangensis</name>
    <dbReference type="NCBI Taxonomy" id="405564"/>
    <lineage>
        <taxon>Bacteria</taxon>
        <taxon>Bacillati</taxon>
        <taxon>Actinomycetota</taxon>
        <taxon>Actinomycetes</taxon>
        <taxon>Actinopolysporales</taxon>
        <taxon>Actinopolysporaceae</taxon>
        <taxon>Actinopolyspora</taxon>
    </lineage>
</organism>
<evidence type="ECO:0000313" key="2">
    <source>
        <dbReference type="EMBL" id="SDO89145.1"/>
    </source>
</evidence>
<accession>A0A1H0N9Q4</accession>
<feature type="compositionally biased region" description="Basic and acidic residues" evidence="1">
    <location>
        <begin position="110"/>
        <end position="123"/>
    </location>
</feature>
<name>A0A1H0N9Q4_9ACTN</name>
<keyword evidence="3" id="KW-1185">Reference proteome</keyword>
<evidence type="ECO:0000313" key="3">
    <source>
        <dbReference type="Proteomes" id="UP000199497"/>
    </source>
</evidence>
<dbReference type="STRING" id="405564.SAMN04487905_10142"/>
<dbReference type="Proteomes" id="UP000199497">
    <property type="component" value="Unassembled WGS sequence"/>
</dbReference>
<feature type="region of interest" description="Disordered" evidence="1">
    <location>
        <begin position="1"/>
        <end position="123"/>
    </location>
</feature>
<dbReference type="OrthoDB" id="5187609at2"/>
<gene>
    <name evidence="2" type="ORF">SAMN04487905_10142</name>
</gene>
<reference evidence="3" key="1">
    <citation type="submission" date="2016-10" db="EMBL/GenBank/DDBJ databases">
        <authorList>
            <person name="Varghese N."/>
            <person name="Submissions S."/>
        </authorList>
    </citation>
    <scope>NUCLEOTIDE SEQUENCE [LARGE SCALE GENOMIC DNA]</scope>
    <source>
        <strain evidence="3">DSM 46732</strain>
    </source>
</reference>
<protein>
    <submittedName>
        <fullName evidence="2">Uncharacterized protein</fullName>
    </submittedName>
</protein>
<feature type="compositionally biased region" description="Basic and acidic residues" evidence="1">
    <location>
        <begin position="1"/>
        <end position="12"/>
    </location>
</feature>
<dbReference type="AlphaFoldDB" id="A0A1H0N9Q4"/>
<evidence type="ECO:0000256" key="1">
    <source>
        <dbReference type="SAM" id="MobiDB-lite"/>
    </source>
</evidence>
<dbReference type="EMBL" id="FNJR01000001">
    <property type="protein sequence ID" value="SDO89145.1"/>
    <property type="molecule type" value="Genomic_DNA"/>
</dbReference>
<sequence length="123" mass="13584">MDPRNRADETLARARARGAFVVTPDSATSPMDAAQTVRIPRDSVSGAEHEDPDPTGPVPDSTERRAQRPGEAWGERGEHPTAEQPAVERRNWPEHDADLPTAPHGIESQGHQHEPHHGPRRFD</sequence>
<dbReference type="RefSeq" id="WP_092595972.1">
    <property type="nucleotide sequence ID" value="NZ_FNJR01000001.1"/>
</dbReference>
<feature type="compositionally biased region" description="Basic and acidic residues" evidence="1">
    <location>
        <begin position="61"/>
        <end position="98"/>
    </location>
</feature>